<accession>M1PC35</accession>
<evidence type="ECO:0000313" key="15">
    <source>
        <dbReference type="EMBL" id="AGF79192.1"/>
    </source>
</evidence>
<dbReference type="Pfam" id="PF03485">
    <property type="entry name" value="Arg_tRNA_synt_N"/>
    <property type="match status" value="1"/>
</dbReference>
<dbReference type="AlphaFoldDB" id="M1PC35"/>
<dbReference type="GO" id="GO:0006420">
    <property type="term" value="P:arginyl-tRNA aminoacylation"/>
    <property type="evidence" value="ECO:0007669"/>
    <property type="project" value="UniProtKB-UniRule"/>
</dbReference>
<evidence type="ECO:0000256" key="4">
    <source>
        <dbReference type="ARBA" id="ARBA00022490"/>
    </source>
</evidence>
<dbReference type="InterPro" id="IPR035684">
    <property type="entry name" value="ArgRS_core"/>
</dbReference>
<evidence type="ECO:0000256" key="10">
    <source>
        <dbReference type="ARBA" id="ARBA00049339"/>
    </source>
</evidence>
<evidence type="ECO:0000256" key="12">
    <source>
        <dbReference type="RuleBase" id="RU363038"/>
    </source>
</evidence>
<name>M1PC35_DESSD</name>
<dbReference type="InterPro" id="IPR008909">
    <property type="entry name" value="DALR_anticod-bd"/>
</dbReference>
<dbReference type="FunFam" id="1.10.730.10:FF:000008">
    <property type="entry name" value="Arginine--tRNA ligase"/>
    <property type="match status" value="1"/>
</dbReference>
<dbReference type="RefSeq" id="WP_015404878.1">
    <property type="nucleotide sequence ID" value="NC_020304.1"/>
</dbReference>
<feature type="domain" description="DALR anticodon binding" evidence="13">
    <location>
        <begin position="432"/>
        <end position="555"/>
    </location>
</feature>
<dbReference type="GO" id="GO:0005737">
    <property type="term" value="C:cytoplasm"/>
    <property type="evidence" value="ECO:0007669"/>
    <property type="project" value="UniProtKB-SubCell"/>
</dbReference>
<keyword evidence="8 11" id="KW-0648">Protein biosynthesis</keyword>
<dbReference type="PATRIC" id="fig|1167006.5.peg.2876"/>
<evidence type="ECO:0000313" key="16">
    <source>
        <dbReference type="Proteomes" id="UP000011721"/>
    </source>
</evidence>
<gene>
    <name evidence="11" type="primary">argS</name>
    <name evidence="15" type="ordered locus">UWK_02656</name>
</gene>
<dbReference type="InterPro" id="IPR009080">
    <property type="entry name" value="tRNAsynth_Ia_anticodon-bd"/>
</dbReference>
<dbReference type="SUPFAM" id="SSF55190">
    <property type="entry name" value="Arginyl-tRNA synthetase (ArgRS), N-terminal 'additional' domain"/>
    <property type="match status" value="1"/>
</dbReference>
<dbReference type="InterPro" id="IPR001278">
    <property type="entry name" value="Arg-tRNA-ligase"/>
</dbReference>
<dbReference type="OrthoDB" id="9803211at2"/>
<dbReference type="EMBL" id="CP003985">
    <property type="protein sequence ID" value="AGF79192.1"/>
    <property type="molecule type" value="Genomic_DNA"/>
</dbReference>
<dbReference type="InterPro" id="IPR014729">
    <property type="entry name" value="Rossmann-like_a/b/a_fold"/>
</dbReference>
<evidence type="ECO:0000256" key="3">
    <source>
        <dbReference type="ARBA" id="ARBA00011245"/>
    </source>
</evidence>
<dbReference type="GO" id="GO:0005524">
    <property type="term" value="F:ATP binding"/>
    <property type="evidence" value="ECO:0007669"/>
    <property type="project" value="UniProtKB-UniRule"/>
</dbReference>
<evidence type="ECO:0000259" key="14">
    <source>
        <dbReference type="SMART" id="SM01016"/>
    </source>
</evidence>
<feature type="short sequence motif" description="'HIGH' region" evidence="11">
    <location>
        <begin position="130"/>
        <end position="140"/>
    </location>
</feature>
<dbReference type="Gene3D" id="1.10.730.10">
    <property type="entry name" value="Isoleucyl-tRNA Synthetase, Domain 1"/>
    <property type="match status" value="1"/>
</dbReference>
<evidence type="ECO:0000256" key="1">
    <source>
        <dbReference type="ARBA" id="ARBA00004496"/>
    </source>
</evidence>
<dbReference type="CDD" id="cd00671">
    <property type="entry name" value="ArgRS_core"/>
    <property type="match status" value="1"/>
</dbReference>
<evidence type="ECO:0000256" key="7">
    <source>
        <dbReference type="ARBA" id="ARBA00022840"/>
    </source>
</evidence>
<sequence>MILERLQKLVDGCFERGVNEGKWSAKASGKYSLEVPKRDGQGDYSTNMAMVMAGMEKKNPREIAGALLELLGEDDSIIEKLEIAGPGFVNIFLKKQVWQDIINPVLAAGKTYGQSRVGNGKNVMVEFVSANPTGPLSIGHGRQAILGDAIARLLEATGHSVYREYYFNDAGRQMRVLGQSTRARYLELQNKPFEFPEDGYQGEYIQDIAQELYNEQGDALVDEEDTLPFTQKAKDVIFADISSTLKRMGIVFDNYYNEHSLYDEGHIDSVVKELREKGLVYEKDDAVWFKTTEFGHDQDRVIIKNTGEPTYRLPDIAYHREKFKRNFDWMIDVFGSDHIATVPDVMAGLEALGYDSQKVTVVLHQFVTLTRNGKQVKMSTRKATFVTVDELLDMVGPDVARFYFMMRKADSQLEFDLDLATSEEKDNPVHYVQYGHARLCSIMRKAEELGMENNSVCNADLSLLKEPEEIQLLKRMASFPGSVESAALDLAPHRAIFFLMELAGDWHSYYNKHKVIDPENVPQAVTDARLCLVAALRQVFKNGLEMLGLTALEKM</sequence>
<keyword evidence="6 11" id="KW-0547">Nucleotide-binding</keyword>
<keyword evidence="9 11" id="KW-0030">Aminoacyl-tRNA synthetase</keyword>
<evidence type="ECO:0000256" key="9">
    <source>
        <dbReference type="ARBA" id="ARBA00023146"/>
    </source>
</evidence>
<proteinExistence type="inferred from homology"/>
<reference evidence="16" key="1">
    <citation type="journal article" date="2013" name="Stand. Genomic Sci.">
        <title>Complete genome sequence of Desulfocapsa sulfexigens, a marine deltaproteobacterium specialized in disproportionating inorganic sulfur compounds.</title>
        <authorList>
            <person name="Finster K.W."/>
            <person name="Kjeldsen K.U."/>
            <person name="Kube M."/>
            <person name="Reinhardt R."/>
            <person name="Mussmann M."/>
            <person name="Amann R."/>
            <person name="Schreiber L."/>
        </authorList>
    </citation>
    <scope>NUCLEOTIDE SEQUENCE [LARGE SCALE GENOMIC DNA]</scope>
    <source>
        <strain evidence="16">DSM 10523 / SB164P1</strain>
    </source>
</reference>
<dbReference type="Gene3D" id="3.40.50.620">
    <property type="entry name" value="HUPs"/>
    <property type="match status" value="1"/>
</dbReference>
<feature type="domain" description="Arginyl tRNA synthetase N-terminal" evidence="14">
    <location>
        <begin position="4"/>
        <end position="93"/>
    </location>
</feature>
<organism evidence="15 16">
    <name type="scientific">Desulfocapsa sulfexigens (strain DSM 10523 / SB164P1)</name>
    <dbReference type="NCBI Taxonomy" id="1167006"/>
    <lineage>
        <taxon>Bacteria</taxon>
        <taxon>Pseudomonadati</taxon>
        <taxon>Thermodesulfobacteriota</taxon>
        <taxon>Desulfobulbia</taxon>
        <taxon>Desulfobulbales</taxon>
        <taxon>Desulfocapsaceae</taxon>
        <taxon>Desulfocapsa</taxon>
    </lineage>
</organism>
<evidence type="ECO:0000256" key="6">
    <source>
        <dbReference type="ARBA" id="ARBA00022741"/>
    </source>
</evidence>
<dbReference type="Proteomes" id="UP000011721">
    <property type="component" value="Chromosome"/>
</dbReference>
<dbReference type="SUPFAM" id="SSF52374">
    <property type="entry name" value="Nucleotidylyl transferase"/>
    <property type="match status" value="1"/>
</dbReference>
<dbReference type="eggNOG" id="COG0018">
    <property type="taxonomic scope" value="Bacteria"/>
</dbReference>
<dbReference type="InterPro" id="IPR036695">
    <property type="entry name" value="Arg-tRNA-synth_N_sf"/>
</dbReference>
<dbReference type="SMART" id="SM01016">
    <property type="entry name" value="Arg_tRNA_synt_N"/>
    <property type="match status" value="1"/>
</dbReference>
<dbReference type="PANTHER" id="PTHR11956">
    <property type="entry name" value="ARGINYL-TRNA SYNTHETASE"/>
    <property type="match status" value="1"/>
</dbReference>
<dbReference type="GO" id="GO:0004814">
    <property type="term" value="F:arginine-tRNA ligase activity"/>
    <property type="evidence" value="ECO:0007669"/>
    <property type="project" value="UniProtKB-UniRule"/>
</dbReference>
<comment type="subcellular location">
    <subcellularLocation>
        <location evidence="1 11">Cytoplasm</location>
    </subcellularLocation>
</comment>
<dbReference type="FunFam" id="3.40.50.620:FF:000062">
    <property type="entry name" value="Arginine--tRNA ligase"/>
    <property type="match status" value="1"/>
</dbReference>
<evidence type="ECO:0000256" key="8">
    <source>
        <dbReference type="ARBA" id="ARBA00022917"/>
    </source>
</evidence>
<evidence type="ECO:0000256" key="11">
    <source>
        <dbReference type="HAMAP-Rule" id="MF_00123"/>
    </source>
</evidence>
<comment type="catalytic activity">
    <reaction evidence="10 11">
        <text>tRNA(Arg) + L-arginine + ATP = L-arginyl-tRNA(Arg) + AMP + diphosphate</text>
        <dbReference type="Rhea" id="RHEA:20301"/>
        <dbReference type="Rhea" id="RHEA-COMP:9658"/>
        <dbReference type="Rhea" id="RHEA-COMP:9673"/>
        <dbReference type="ChEBI" id="CHEBI:30616"/>
        <dbReference type="ChEBI" id="CHEBI:32682"/>
        <dbReference type="ChEBI" id="CHEBI:33019"/>
        <dbReference type="ChEBI" id="CHEBI:78442"/>
        <dbReference type="ChEBI" id="CHEBI:78513"/>
        <dbReference type="ChEBI" id="CHEBI:456215"/>
        <dbReference type="EC" id="6.1.1.19"/>
    </reaction>
</comment>
<dbReference type="Pfam" id="PF05746">
    <property type="entry name" value="DALR_1"/>
    <property type="match status" value="1"/>
</dbReference>
<keyword evidence="7 11" id="KW-0067">ATP-binding</keyword>
<dbReference type="HAMAP" id="MF_00123">
    <property type="entry name" value="Arg_tRNA_synth"/>
    <property type="match status" value="1"/>
</dbReference>
<dbReference type="PRINTS" id="PR01038">
    <property type="entry name" value="TRNASYNTHARG"/>
</dbReference>
<evidence type="ECO:0000256" key="5">
    <source>
        <dbReference type="ARBA" id="ARBA00022598"/>
    </source>
</evidence>
<dbReference type="KEGG" id="dsf:UWK_02656"/>
<keyword evidence="5 11" id="KW-0436">Ligase</keyword>
<evidence type="ECO:0000259" key="13">
    <source>
        <dbReference type="SMART" id="SM00836"/>
    </source>
</evidence>
<dbReference type="Pfam" id="PF00750">
    <property type="entry name" value="tRNA-synt_1d"/>
    <property type="match status" value="1"/>
</dbReference>
<dbReference type="STRING" id="1167006.UWK_02656"/>
<evidence type="ECO:0000256" key="2">
    <source>
        <dbReference type="ARBA" id="ARBA00005594"/>
    </source>
</evidence>
<dbReference type="NCBIfam" id="TIGR00456">
    <property type="entry name" value="argS"/>
    <property type="match status" value="1"/>
</dbReference>
<dbReference type="Gene3D" id="3.30.1360.70">
    <property type="entry name" value="Arginyl tRNA synthetase N-terminal domain"/>
    <property type="match status" value="1"/>
</dbReference>
<dbReference type="SMART" id="SM00836">
    <property type="entry name" value="DALR_1"/>
    <property type="match status" value="1"/>
</dbReference>
<keyword evidence="4 11" id="KW-0963">Cytoplasm</keyword>
<dbReference type="HOGENOM" id="CLU_006406_0_1_7"/>
<dbReference type="SUPFAM" id="SSF47323">
    <property type="entry name" value="Anticodon-binding domain of a subclass of class I aminoacyl-tRNA synthetases"/>
    <property type="match status" value="1"/>
</dbReference>
<dbReference type="EC" id="6.1.1.19" evidence="11"/>
<comment type="subunit">
    <text evidence="3 11">Monomer.</text>
</comment>
<keyword evidence="16" id="KW-1185">Reference proteome</keyword>
<dbReference type="PANTHER" id="PTHR11956:SF5">
    <property type="entry name" value="ARGININE--TRNA LIGASE, CYTOPLASMIC"/>
    <property type="match status" value="1"/>
</dbReference>
<protein>
    <recommendedName>
        <fullName evidence="11">Arginine--tRNA ligase</fullName>
        <ecNumber evidence="11">6.1.1.19</ecNumber>
    </recommendedName>
    <alternativeName>
        <fullName evidence="11">Arginyl-tRNA synthetase</fullName>
        <shortName evidence="11">ArgRS</shortName>
    </alternativeName>
</protein>
<comment type="similarity">
    <text evidence="2 11 12">Belongs to the class-I aminoacyl-tRNA synthetase family.</text>
</comment>
<dbReference type="InterPro" id="IPR005148">
    <property type="entry name" value="Arg-tRNA-synth_N"/>
</dbReference>